<sequence>MILAVCPNPSIDTFAYLPSIKLGLSNRIEKIKEFPGGKGIHVALALQELVADVELMGIWAGATGSWIKNSCTNQGVKLSGIDIQGSNRKCFTFITTESESDHTEILEPGPQLNEIDFKEFLENYKNSLRKASMVCISGSWPSGSPRDACQQLVKLANQGNVKVFLDCTGEQLENALKEDVFGLHLNESEYLETCKDFGENAFEKIECLALTKGKEGLELRFNNRQIHAKVILDKVISTVGSGDCLTAGICFAVNKGMPIEEIAKFGVACGAANCLREDLGMLYKNDVETLYDRVEIKN</sequence>
<proteinExistence type="inferred from homology"/>
<keyword evidence="5" id="KW-0067">ATP-binding</keyword>
<comment type="similarity">
    <text evidence="1">Belongs to the carbohydrate kinase PfkB family.</text>
</comment>
<dbReference type="Proteomes" id="UP001165488">
    <property type="component" value="Unassembled WGS sequence"/>
</dbReference>
<comment type="caution">
    <text evidence="8">The sequence shown here is derived from an EMBL/GenBank/DDBJ whole genome shotgun (WGS) entry which is preliminary data.</text>
</comment>
<dbReference type="SUPFAM" id="SSF53613">
    <property type="entry name" value="Ribokinase-like"/>
    <property type="match status" value="1"/>
</dbReference>
<dbReference type="Gene3D" id="3.40.1190.20">
    <property type="match status" value="1"/>
</dbReference>
<dbReference type="Pfam" id="PF00294">
    <property type="entry name" value="PfkB"/>
    <property type="match status" value="1"/>
</dbReference>
<evidence type="ECO:0000313" key="9">
    <source>
        <dbReference type="Proteomes" id="UP001165488"/>
    </source>
</evidence>
<dbReference type="PIRSF" id="PIRSF000535">
    <property type="entry name" value="1PFK/6PFK/LacC"/>
    <property type="match status" value="1"/>
</dbReference>
<accession>A0ABS9UTV1</accession>
<dbReference type="InterPro" id="IPR029056">
    <property type="entry name" value="Ribokinase-like"/>
</dbReference>
<protein>
    <submittedName>
        <fullName evidence="8">PfkB family carbohydrate kinase</fullName>
    </submittedName>
</protein>
<dbReference type="EMBL" id="JAKZGS010000023">
    <property type="protein sequence ID" value="MCH7399919.1"/>
    <property type="molecule type" value="Genomic_DNA"/>
</dbReference>
<evidence type="ECO:0000256" key="5">
    <source>
        <dbReference type="ARBA" id="ARBA00022840"/>
    </source>
</evidence>
<dbReference type="InterPro" id="IPR017583">
    <property type="entry name" value="Tagatose/fructose_Pkinase"/>
</dbReference>
<dbReference type="RefSeq" id="WP_241276414.1">
    <property type="nucleotide sequence ID" value="NZ_JAKZGS010000023.1"/>
</dbReference>
<keyword evidence="3" id="KW-0547">Nucleotide-binding</keyword>
<name>A0ABS9UTV1_9BACT</name>
<feature type="domain" description="Carbohydrate kinase PfkB" evidence="7">
    <location>
        <begin position="24"/>
        <end position="277"/>
    </location>
</feature>
<reference evidence="8" key="1">
    <citation type="submission" date="2022-03" db="EMBL/GenBank/DDBJ databases">
        <title>De novo assembled genomes of Belliella spp. (Cyclobacteriaceae) strains.</title>
        <authorList>
            <person name="Szabo A."/>
            <person name="Korponai K."/>
            <person name="Felfoldi T."/>
        </authorList>
    </citation>
    <scope>NUCLEOTIDE SEQUENCE</scope>
    <source>
        <strain evidence="8">DSM 107340</strain>
    </source>
</reference>
<evidence type="ECO:0000256" key="2">
    <source>
        <dbReference type="ARBA" id="ARBA00022679"/>
    </source>
</evidence>
<keyword evidence="2 6" id="KW-0808">Transferase</keyword>
<keyword evidence="9" id="KW-1185">Reference proteome</keyword>
<evidence type="ECO:0000313" key="8">
    <source>
        <dbReference type="EMBL" id="MCH7399919.1"/>
    </source>
</evidence>
<dbReference type="GO" id="GO:0016301">
    <property type="term" value="F:kinase activity"/>
    <property type="evidence" value="ECO:0007669"/>
    <property type="project" value="UniProtKB-KW"/>
</dbReference>
<evidence type="ECO:0000256" key="3">
    <source>
        <dbReference type="ARBA" id="ARBA00022741"/>
    </source>
</evidence>
<evidence type="ECO:0000259" key="7">
    <source>
        <dbReference type="Pfam" id="PF00294"/>
    </source>
</evidence>
<dbReference type="InterPro" id="IPR011611">
    <property type="entry name" value="PfkB_dom"/>
</dbReference>
<evidence type="ECO:0000256" key="1">
    <source>
        <dbReference type="ARBA" id="ARBA00010688"/>
    </source>
</evidence>
<dbReference type="PANTHER" id="PTHR46566">
    <property type="entry name" value="1-PHOSPHOFRUCTOKINASE-RELATED"/>
    <property type="match status" value="1"/>
</dbReference>
<gene>
    <name evidence="8" type="ORF">MM236_18130</name>
</gene>
<keyword evidence="4 8" id="KW-0418">Kinase</keyword>
<evidence type="ECO:0000256" key="4">
    <source>
        <dbReference type="ARBA" id="ARBA00022777"/>
    </source>
</evidence>
<dbReference type="PANTHER" id="PTHR46566:SF2">
    <property type="entry name" value="ATP-DEPENDENT 6-PHOSPHOFRUCTOKINASE ISOZYME 2"/>
    <property type="match status" value="1"/>
</dbReference>
<evidence type="ECO:0000256" key="6">
    <source>
        <dbReference type="PIRNR" id="PIRNR000535"/>
    </source>
</evidence>
<organism evidence="8 9">
    <name type="scientific">Belliella calami</name>
    <dbReference type="NCBI Taxonomy" id="2923436"/>
    <lineage>
        <taxon>Bacteria</taxon>
        <taxon>Pseudomonadati</taxon>
        <taxon>Bacteroidota</taxon>
        <taxon>Cytophagia</taxon>
        <taxon>Cytophagales</taxon>
        <taxon>Cyclobacteriaceae</taxon>
        <taxon>Belliella</taxon>
    </lineage>
</organism>